<protein>
    <submittedName>
        <fullName evidence="7">Gp65</fullName>
    </submittedName>
</protein>
<dbReference type="InterPro" id="IPR014001">
    <property type="entry name" value="Helicase_ATP-bd"/>
</dbReference>
<dbReference type="PROSITE" id="PS51192">
    <property type="entry name" value="HELICASE_ATP_BIND_1"/>
    <property type="match status" value="1"/>
</dbReference>
<name>A0A098BJL0_9NOCA</name>
<dbReference type="GO" id="GO:0005524">
    <property type="term" value="F:ATP binding"/>
    <property type="evidence" value="ECO:0007669"/>
    <property type="project" value="UniProtKB-KW"/>
</dbReference>
<keyword evidence="4" id="KW-0067">ATP-binding</keyword>
<keyword evidence="2" id="KW-0378">Hydrolase</keyword>
<dbReference type="PROSITE" id="PS51194">
    <property type="entry name" value="HELICASE_CTER"/>
    <property type="match status" value="1"/>
</dbReference>
<evidence type="ECO:0000259" key="5">
    <source>
        <dbReference type="PROSITE" id="PS51192"/>
    </source>
</evidence>
<dbReference type="InterPro" id="IPR000330">
    <property type="entry name" value="SNF2_N"/>
</dbReference>
<dbReference type="GO" id="GO:0004386">
    <property type="term" value="F:helicase activity"/>
    <property type="evidence" value="ECO:0007669"/>
    <property type="project" value="UniProtKB-KW"/>
</dbReference>
<dbReference type="GO" id="GO:0004520">
    <property type="term" value="F:DNA endonuclease activity"/>
    <property type="evidence" value="ECO:0007669"/>
    <property type="project" value="TreeGrafter"/>
</dbReference>
<dbReference type="AlphaFoldDB" id="A0A098BJL0"/>
<accession>A0A098BJL0</accession>
<feature type="domain" description="Helicase ATP-binding" evidence="5">
    <location>
        <begin position="38"/>
        <end position="182"/>
    </location>
</feature>
<dbReference type="RefSeq" id="WP_052455272.1">
    <property type="nucleotide sequence ID" value="NZ_JAPWIU010000061.1"/>
</dbReference>
<dbReference type="SUPFAM" id="SSF52540">
    <property type="entry name" value="P-loop containing nucleoside triphosphate hydrolases"/>
    <property type="match status" value="1"/>
</dbReference>
<keyword evidence="1" id="KW-0547">Nucleotide-binding</keyword>
<evidence type="ECO:0000256" key="2">
    <source>
        <dbReference type="ARBA" id="ARBA00022801"/>
    </source>
</evidence>
<dbReference type="GO" id="GO:0006281">
    <property type="term" value="P:DNA repair"/>
    <property type="evidence" value="ECO:0007669"/>
    <property type="project" value="TreeGrafter"/>
</dbReference>
<dbReference type="EMBL" id="CCSD01000056">
    <property type="protein sequence ID" value="CDZ88934.1"/>
    <property type="molecule type" value="Genomic_DNA"/>
</dbReference>
<evidence type="ECO:0000256" key="1">
    <source>
        <dbReference type="ARBA" id="ARBA00022741"/>
    </source>
</evidence>
<dbReference type="Proteomes" id="UP000042997">
    <property type="component" value="Unassembled WGS sequence"/>
</dbReference>
<dbReference type="InterPro" id="IPR001650">
    <property type="entry name" value="Helicase_C-like"/>
</dbReference>
<dbReference type="Pfam" id="PF00271">
    <property type="entry name" value="Helicase_C"/>
    <property type="match status" value="1"/>
</dbReference>
<dbReference type="GO" id="GO:0031297">
    <property type="term" value="P:replication fork processing"/>
    <property type="evidence" value="ECO:0007669"/>
    <property type="project" value="TreeGrafter"/>
</dbReference>
<dbReference type="PANTHER" id="PTHR45766">
    <property type="entry name" value="DNA ANNEALING HELICASE AND ENDONUCLEASE ZRANB3 FAMILY MEMBER"/>
    <property type="match status" value="1"/>
</dbReference>
<dbReference type="Gene3D" id="3.40.50.300">
    <property type="entry name" value="P-loop containing nucleotide triphosphate hydrolases"/>
    <property type="match status" value="2"/>
</dbReference>
<evidence type="ECO:0000256" key="4">
    <source>
        <dbReference type="ARBA" id="ARBA00022840"/>
    </source>
</evidence>
<reference evidence="7 8" key="1">
    <citation type="journal article" date="2014" name="Genome Announc.">
        <title>Draft Genome Sequence of Propane- and Butane-Oxidizing Actinobacterium Rhodococcus ruber IEGM 231.</title>
        <authorList>
            <person name="Ivshina I.B."/>
            <person name="Kuyukina M.S."/>
            <person name="Krivoruchko A.V."/>
            <person name="Barbe V."/>
            <person name="Fischer C."/>
        </authorList>
    </citation>
    <scope>NUCLEOTIDE SEQUENCE [LARGE SCALE GENOMIC DNA]</scope>
</reference>
<feature type="domain" description="Helicase C-terminal" evidence="6">
    <location>
        <begin position="273"/>
        <end position="426"/>
    </location>
</feature>
<keyword evidence="3" id="KW-0347">Helicase</keyword>
<gene>
    <name evidence="7" type="ORF">RHRU231_450101</name>
</gene>
<evidence type="ECO:0000259" key="6">
    <source>
        <dbReference type="PROSITE" id="PS51194"/>
    </source>
</evidence>
<organism evidence="7 8">
    <name type="scientific">Rhodococcus ruber</name>
    <dbReference type="NCBI Taxonomy" id="1830"/>
    <lineage>
        <taxon>Bacteria</taxon>
        <taxon>Bacillati</taxon>
        <taxon>Actinomycetota</taxon>
        <taxon>Actinomycetes</taxon>
        <taxon>Mycobacteriales</taxon>
        <taxon>Nocardiaceae</taxon>
        <taxon>Rhodococcus</taxon>
    </lineage>
</organism>
<evidence type="ECO:0000313" key="7">
    <source>
        <dbReference type="EMBL" id="CDZ88934.1"/>
    </source>
</evidence>
<dbReference type="Pfam" id="PF00176">
    <property type="entry name" value="SNF2-rel_dom"/>
    <property type="match status" value="1"/>
</dbReference>
<evidence type="ECO:0000256" key="3">
    <source>
        <dbReference type="ARBA" id="ARBA00022806"/>
    </source>
</evidence>
<dbReference type="OrthoDB" id="9773060at2"/>
<dbReference type="SMART" id="SM00487">
    <property type="entry name" value="DEXDc"/>
    <property type="match status" value="1"/>
</dbReference>
<dbReference type="InterPro" id="IPR027417">
    <property type="entry name" value="P-loop_NTPase"/>
</dbReference>
<dbReference type="GO" id="GO:0016787">
    <property type="term" value="F:hydrolase activity"/>
    <property type="evidence" value="ECO:0007669"/>
    <property type="project" value="UniProtKB-KW"/>
</dbReference>
<dbReference type="SMART" id="SM00490">
    <property type="entry name" value="HELICc"/>
    <property type="match status" value="1"/>
</dbReference>
<proteinExistence type="predicted"/>
<sequence length="432" mass="47641">MDYTQFLARKASTTTEVGRTIEPDDVHASLHPWQKELVQWAVRTSRAAIWADTGTGKTRMQIEWARLSGNTSLIVAPLAVCQQTVREAAKIGVTAHYVRNGDEITGPGVWVTNYEMVPHFDASMIDAVALDESSILKQSDGKTRTMLIEHFRDVPHRLACSATPAPNDPEELTNQAEFLGRMSRTHMLAAYFIHDADGWRLKGHARAPMMRWMASWAVALTKPSDVGGDDTGYNLPGLEIHSHLLPVEIDAADQLFATEIGGVSGRSAVRKQTLDARVAKAAELAAAEPDEPWIMWCGMNAEADALAKAIPGAVNVHGSLSPDEKAELLLGFADGDFRVMITKPSIASQGLNYQHCARMAFVGLGDSYEQYYQAIRRCYRYGQTRVVDAHVILSELESQIADNVKRKERQASAITADLINEMKRARNERTAA</sequence>
<evidence type="ECO:0000313" key="8">
    <source>
        <dbReference type="Proteomes" id="UP000042997"/>
    </source>
</evidence>
<dbReference type="PANTHER" id="PTHR45766:SF3">
    <property type="entry name" value="DNA ANNEALING HELICASE AND ENDONUCLEASE ZRANB3"/>
    <property type="match status" value="1"/>
</dbReference>